<keyword evidence="5" id="KW-0413">Isomerase</keyword>
<name>A0ABY7F9E2_MYAAR</name>
<sequence length="336" mass="37166">MSLKEITKEHFGKTSDGKDVYVFILRAGGVTVRVLNFGCVVKEILVPDKDGNITDICLGHDTFEGYEDNPAFLGAICGRVANRIDGATFELDGKRYDVSKNDPLGNNLCHGGFVGFTRRCFDWKIDGFKLILTYTDVDGAEGFPGDVDVTVTYELTSDAEFMMDYQATTNKATPIDMANHFMVNLAGHVGSQFSKILSVEGSLFDFRKPVLLGDVLERMPGKDGLHHSHLVQGHDGQKRLVARAEHKNTGRYLEVWSTEPQFVAYSCFYLDFLLKGTPCKAGHVYQKSGGILFMPHKYPNAVNVACFPSVVVRPGETYHASSSYKFGVTRTCDVIS</sequence>
<dbReference type="Pfam" id="PF01263">
    <property type="entry name" value="Aldose_epim"/>
    <property type="match status" value="1"/>
</dbReference>
<proteinExistence type="inferred from homology"/>
<dbReference type="InterPro" id="IPR014718">
    <property type="entry name" value="GH-type_carb-bd"/>
</dbReference>
<comment type="pathway">
    <text evidence="2">Carbohydrate metabolism; galactose metabolism.</text>
</comment>
<dbReference type="InterPro" id="IPR047215">
    <property type="entry name" value="Galactose_mutarotase-like"/>
</dbReference>
<keyword evidence="10" id="KW-1185">Reference proteome</keyword>
<keyword evidence="6" id="KW-0119">Carbohydrate metabolism</keyword>
<dbReference type="InterPro" id="IPR008183">
    <property type="entry name" value="Aldose_1/G6P_1-epimerase"/>
</dbReference>
<evidence type="ECO:0000313" key="9">
    <source>
        <dbReference type="EMBL" id="WAR18212.1"/>
    </source>
</evidence>
<evidence type="ECO:0000256" key="2">
    <source>
        <dbReference type="ARBA" id="ARBA00004947"/>
    </source>
</evidence>
<dbReference type="SUPFAM" id="SSF74650">
    <property type="entry name" value="Galactose mutarotase-like"/>
    <property type="match status" value="1"/>
</dbReference>
<evidence type="ECO:0000256" key="5">
    <source>
        <dbReference type="ARBA" id="ARBA00023235"/>
    </source>
</evidence>
<dbReference type="PANTHER" id="PTHR10091">
    <property type="entry name" value="ALDOSE-1-EPIMERASE"/>
    <property type="match status" value="1"/>
</dbReference>
<gene>
    <name evidence="9" type="ORF">MAR_000050</name>
</gene>
<evidence type="ECO:0000256" key="3">
    <source>
        <dbReference type="ARBA" id="ARBA00006206"/>
    </source>
</evidence>
<dbReference type="EMBL" id="CP111022">
    <property type="protein sequence ID" value="WAR18212.1"/>
    <property type="molecule type" value="Genomic_DNA"/>
</dbReference>
<protein>
    <recommendedName>
        <fullName evidence="4">Galactose mutarotase</fullName>
    </recommendedName>
    <alternativeName>
        <fullName evidence="7">Aldose 1-epimerase</fullName>
    </alternativeName>
</protein>
<accession>A0ABY7F9E2</accession>
<dbReference type="PANTHER" id="PTHR10091:SF0">
    <property type="entry name" value="GALACTOSE MUTAROTASE"/>
    <property type="match status" value="1"/>
</dbReference>
<evidence type="ECO:0000256" key="1">
    <source>
        <dbReference type="ARBA" id="ARBA00001712"/>
    </source>
</evidence>
<dbReference type="CDD" id="cd09019">
    <property type="entry name" value="galactose_mutarotase_like"/>
    <property type="match status" value="1"/>
</dbReference>
<organism evidence="9 10">
    <name type="scientific">Mya arenaria</name>
    <name type="common">Soft-shell clam</name>
    <dbReference type="NCBI Taxonomy" id="6604"/>
    <lineage>
        <taxon>Eukaryota</taxon>
        <taxon>Metazoa</taxon>
        <taxon>Spiralia</taxon>
        <taxon>Lophotrochozoa</taxon>
        <taxon>Mollusca</taxon>
        <taxon>Bivalvia</taxon>
        <taxon>Autobranchia</taxon>
        <taxon>Heteroconchia</taxon>
        <taxon>Euheterodonta</taxon>
        <taxon>Imparidentia</taxon>
        <taxon>Neoheterodontei</taxon>
        <taxon>Myida</taxon>
        <taxon>Myoidea</taxon>
        <taxon>Myidae</taxon>
        <taxon>Mya</taxon>
    </lineage>
</organism>
<comment type="function">
    <text evidence="8">Mutarotase that catalyzes the interconversion of beta-D-galactose and alpha-D-galactose during galactose metabolism. Beta-D-galactose is metabolized in the liver into glucose 1-phosphate, the primary metabolic fuel, by the action of four enzymes that constitute the Leloir pathway: GALM, GALK1 (galactokinase), GALT (galactose-1-phosphate uridylyltransferase) and GALE (UDP-galactose-4'-epimerase). Involved in the maintenance of the equilibrium between the beta- and alpha-anomers of galactose, therefore ensuring a sufficient supply of the alpha-anomer for GALK1. Also active on D-glucose although shows a preference for galactose over glucose.</text>
</comment>
<evidence type="ECO:0000313" key="10">
    <source>
        <dbReference type="Proteomes" id="UP001164746"/>
    </source>
</evidence>
<evidence type="ECO:0000256" key="6">
    <source>
        <dbReference type="ARBA" id="ARBA00023277"/>
    </source>
</evidence>
<reference evidence="9" key="1">
    <citation type="submission" date="2022-11" db="EMBL/GenBank/DDBJ databases">
        <title>Centuries of genome instability and evolution in soft-shell clam transmissible cancer (bioRxiv).</title>
        <authorList>
            <person name="Hart S.F.M."/>
            <person name="Yonemitsu M.A."/>
            <person name="Giersch R.M."/>
            <person name="Beal B.F."/>
            <person name="Arriagada G."/>
            <person name="Davis B.W."/>
            <person name="Ostrander E.A."/>
            <person name="Goff S.P."/>
            <person name="Metzger M.J."/>
        </authorList>
    </citation>
    <scope>NUCLEOTIDE SEQUENCE</scope>
    <source>
        <strain evidence="9">MELC-2E11</strain>
        <tissue evidence="9">Siphon/mantle</tissue>
    </source>
</reference>
<dbReference type="InterPro" id="IPR011013">
    <property type="entry name" value="Gal_mutarotase_sf_dom"/>
</dbReference>
<dbReference type="Gene3D" id="2.70.98.10">
    <property type="match status" value="2"/>
</dbReference>
<dbReference type="Proteomes" id="UP001164746">
    <property type="component" value="Chromosome 11"/>
</dbReference>
<comment type="similarity">
    <text evidence="3">Belongs to the aldose epimerase family.</text>
</comment>
<evidence type="ECO:0000256" key="4">
    <source>
        <dbReference type="ARBA" id="ARBA00021023"/>
    </source>
</evidence>
<comment type="catalytic activity">
    <reaction evidence="1">
        <text>alpha-D-galactose = beta-D-galactose</text>
        <dbReference type="Rhea" id="RHEA:28675"/>
        <dbReference type="ChEBI" id="CHEBI:27667"/>
        <dbReference type="ChEBI" id="CHEBI:28061"/>
        <dbReference type="EC" id="5.1.3.3"/>
    </reaction>
    <physiologicalReaction direction="right-to-left" evidence="1">
        <dbReference type="Rhea" id="RHEA:28677"/>
    </physiologicalReaction>
</comment>
<evidence type="ECO:0000256" key="8">
    <source>
        <dbReference type="ARBA" id="ARBA00045743"/>
    </source>
</evidence>
<evidence type="ECO:0000256" key="7">
    <source>
        <dbReference type="ARBA" id="ARBA00032729"/>
    </source>
</evidence>